<evidence type="ECO:0000313" key="1">
    <source>
        <dbReference type="EMBL" id="KAG0591732.1"/>
    </source>
</evidence>
<keyword evidence="2" id="KW-1185">Reference proteome</keyword>
<comment type="caution">
    <text evidence="1">The sequence shown here is derived from an EMBL/GenBank/DDBJ whole genome shotgun (WGS) entry which is preliminary data.</text>
</comment>
<gene>
    <name evidence="1" type="ORF">KC19_1G197300</name>
</gene>
<reference evidence="1" key="1">
    <citation type="submission" date="2020-06" db="EMBL/GenBank/DDBJ databases">
        <title>WGS assembly of Ceratodon purpureus strain R40.</title>
        <authorList>
            <person name="Carey S.B."/>
            <person name="Jenkins J."/>
            <person name="Shu S."/>
            <person name="Lovell J.T."/>
            <person name="Sreedasyam A."/>
            <person name="Maumus F."/>
            <person name="Tiley G.P."/>
            <person name="Fernandez-Pozo N."/>
            <person name="Barry K."/>
            <person name="Chen C."/>
            <person name="Wang M."/>
            <person name="Lipzen A."/>
            <person name="Daum C."/>
            <person name="Saski C.A."/>
            <person name="Payton A.C."/>
            <person name="Mcbreen J.C."/>
            <person name="Conrad R.E."/>
            <person name="Kollar L.M."/>
            <person name="Olsson S."/>
            <person name="Huttunen S."/>
            <person name="Landis J.B."/>
            <person name="Wickett N.J."/>
            <person name="Johnson M.G."/>
            <person name="Rensing S.A."/>
            <person name="Grimwood J."/>
            <person name="Schmutz J."/>
            <person name="Mcdaniel S.F."/>
        </authorList>
    </citation>
    <scope>NUCLEOTIDE SEQUENCE</scope>
    <source>
        <strain evidence="1">R40</strain>
    </source>
</reference>
<accession>A0A8T0J9B0</accession>
<proteinExistence type="predicted"/>
<protein>
    <submittedName>
        <fullName evidence="1">Uncharacterized protein</fullName>
    </submittedName>
</protein>
<dbReference type="Proteomes" id="UP000822688">
    <property type="component" value="Chromosome 1"/>
</dbReference>
<dbReference type="AlphaFoldDB" id="A0A8T0J9B0"/>
<name>A0A8T0J9B0_CERPU</name>
<sequence length="116" mass="13557">MVLPIIKRSKKLWRSTCILMQLRLYTKPRYVLPYLVINYPVNAQLLNNNTPHFDSQIVVAWKSWNVSLNHLDLRILYKSHSWSHSPEIVKGKCMLRKIQLVTVEICPLSMVPSSVN</sequence>
<organism evidence="1 2">
    <name type="scientific">Ceratodon purpureus</name>
    <name type="common">Fire moss</name>
    <name type="synonym">Dicranum purpureum</name>
    <dbReference type="NCBI Taxonomy" id="3225"/>
    <lineage>
        <taxon>Eukaryota</taxon>
        <taxon>Viridiplantae</taxon>
        <taxon>Streptophyta</taxon>
        <taxon>Embryophyta</taxon>
        <taxon>Bryophyta</taxon>
        <taxon>Bryophytina</taxon>
        <taxon>Bryopsida</taxon>
        <taxon>Dicranidae</taxon>
        <taxon>Pseudoditrichales</taxon>
        <taxon>Ditrichaceae</taxon>
        <taxon>Ceratodon</taxon>
    </lineage>
</organism>
<evidence type="ECO:0000313" key="2">
    <source>
        <dbReference type="Proteomes" id="UP000822688"/>
    </source>
</evidence>
<dbReference type="EMBL" id="CM026421">
    <property type="protein sequence ID" value="KAG0591732.1"/>
    <property type="molecule type" value="Genomic_DNA"/>
</dbReference>